<dbReference type="AlphaFoldDB" id="A0A7X3FGC2"/>
<dbReference type="Gene3D" id="3.30.750.140">
    <property type="match status" value="1"/>
</dbReference>
<evidence type="ECO:0000256" key="1">
    <source>
        <dbReference type="SAM" id="MobiDB-lite"/>
    </source>
</evidence>
<organism evidence="3 4">
    <name type="scientific">Paenibacillus lutrae</name>
    <dbReference type="NCBI Taxonomy" id="2078573"/>
    <lineage>
        <taxon>Bacteria</taxon>
        <taxon>Bacillati</taxon>
        <taxon>Bacillota</taxon>
        <taxon>Bacilli</taxon>
        <taxon>Bacillales</taxon>
        <taxon>Paenibacillaceae</taxon>
        <taxon>Paenibacillus</taxon>
    </lineage>
</organism>
<feature type="region of interest" description="Disordered" evidence="1">
    <location>
        <begin position="379"/>
        <end position="430"/>
    </location>
</feature>
<dbReference type="InterPro" id="IPR021136">
    <property type="entry name" value="Flagellar_hook_control-like_C"/>
</dbReference>
<name>A0A7X3FGC2_9BACL</name>
<dbReference type="InterPro" id="IPR052563">
    <property type="entry name" value="FliK"/>
</dbReference>
<dbReference type="PANTHER" id="PTHR37533">
    <property type="entry name" value="FLAGELLAR HOOK-LENGTH CONTROL PROTEIN"/>
    <property type="match status" value="1"/>
</dbReference>
<gene>
    <name evidence="3" type="ORF">EDM21_06395</name>
</gene>
<dbReference type="OrthoDB" id="2380967at2"/>
<sequence length="451" mass="48035">MEMAFASMGTGTGTAVSAAGTAGTVQSKTVVDGAVFAEIMGNQLSTAVAEEEQAPLDALLSGLMQVIPLLPPAIQEALAGTEADAEGMIDALLQNIQQNPEVLQQLVQSETMQSWLTEASAMLSVLQGTTALSTQAVNQPQDASLKLQKTLLDLTAMLKQQPDHPILQHLSKEFTQLLEKVLPQAASLAVNTEKPKSALNAVTDHASKLPASTGEPGLDTPVVTVTKTNPIKTSLEALAAKSSAWNVVRQTAELTAEPVSPQNSIPSEQADTTLMTGMQEMPKTAGTEQAAKTALPTIQASNLTQELSEFMVKRMNVKVGDGFAEAKLSLRPQHLGNIEITLKIQNGQLMAIFTADSAVGKELLDSQLSSLRQSLQSQGVQVDKMEVSQSSMSSSMFQDSRQQQSSQQFLQQHEGRESGSVAEEVTEWNEELHALTETRKAALGNSFETSA</sequence>
<dbReference type="InterPro" id="IPR038610">
    <property type="entry name" value="FliK-like_C_sf"/>
</dbReference>
<evidence type="ECO:0000313" key="4">
    <source>
        <dbReference type="Proteomes" id="UP000490800"/>
    </source>
</evidence>
<comment type="caution">
    <text evidence="3">The sequence shown here is derived from an EMBL/GenBank/DDBJ whole genome shotgun (WGS) entry which is preliminary data.</text>
</comment>
<keyword evidence="3" id="KW-0966">Cell projection</keyword>
<dbReference type="PANTHER" id="PTHR37533:SF2">
    <property type="entry name" value="FLAGELLAR HOOK-LENGTH CONTROL PROTEIN"/>
    <property type="match status" value="1"/>
</dbReference>
<keyword evidence="3" id="KW-0969">Cilium</keyword>
<accession>A0A7X3FGC2</accession>
<dbReference type="RefSeq" id="WP_157334009.1">
    <property type="nucleotide sequence ID" value="NZ_RHLK01000003.1"/>
</dbReference>
<keyword evidence="4" id="KW-1185">Reference proteome</keyword>
<reference evidence="3 4" key="1">
    <citation type="journal article" date="2019" name="Microorganisms">
        <title>Paenibacillus lutrae sp. nov., A Chitinolytic Species Isolated from A River Otter in Castril Natural Park, Granada, Spain.</title>
        <authorList>
            <person name="Rodriguez M."/>
            <person name="Reina J.C."/>
            <person name="Bejar V."/>
            <person name="Llamas I."/>
        </authorList>
    </citation>
    <scope>NUCLEOTIDE SEQUENCE [LARGE SCALE GENOMIC DNA]</scope>
    <source>
        <strain evidence="3 4">N10</strain>
    </source>
</reference>
<keyword evidence="3" id="KW-0282">Flagellum</keyword>
<dbReference type="EMBL" id="RHLK01000003">
    <property type="protein sequence ID" value="MVO99156.1"/>
    <property type="molecule type" value="Genomic_DNA"/>
</dbReference>
<feature type="compositionally biased region" description="Low complexity" evidence="1">
    <location>
        <begin position="388"/>
        <end position="412"/>
    </location>
</feature>
<dbReference type="Proteomes" id="UP000490800">
    <property type="component" value="Unassembled WGS sequence"/>
</dbReference>
<evidence type="ECO:0000259" key="2">
    <source>
        <dbReference type="Pfam" id="PF02120"/>
    </source>
</evidence>
<feature type="domain" description="Flagellar hook-length control protein-like C-terminal" evidence="2">
    <location>
        <begin position="313"/>
        <end position="392"/>
    </location>
</feature>
<proteinExistence type="predicted"/>
<dbReference type="Pfam" id="PF02120">
    <property type="entry name" value="Flg_hook"/>
    <property type="match status" value="1"/>
</dbReference>
<protein>
    <submittedName>
        <fullName evidence="3">Flagellar hook-length control protein FliK</fullName>
    </submittedName>
</protein>
<evidence type="ECO:0000313" key="3">
    <source>
        <dbReference type="EMBL" id="MVO99156.1"/>
    </source>
</evidence>
<dbReference type="CDD" id="cd17470">
    <property type="entry name" value="T3SS_Flik_C"/>
    <property type="match status" value="1"/>
</dbReference>